<dbReference type="GO" id="GO:0019210">
    <property type="term" value="F:kinase inhibitor activity"/>
    <property type="evidence" value="ECO:0007669"/>
    <property type="project" value="InterPro"/>
</dbReference>
<organism evidence="2 3">
    <name type="scientific">Quillaja saponaria</name>
    <name type="common">Soap bark tree</name>
    <dbReference type="NCBI Taxonomy" id="32244"/>
    <lineage>
        <taxon>Eukaryota</taxon>
        <taxon>Viridiplantae</taxon>
        <taxon>Streptophyta</taxon>
        <taxon>Embryophyta</taxon>
        <taxon>Tracheophyta</taxon>
        <taxon>Spermatophyta</taxon>
        <taxon>Magnoliopsida</taxon>
        <taxon>eudicotyledons</taxon>
        <taxon>Gunneridae</taxon>
        <taxon>Pentapetalae</taxon>
        <taxon>rosids</taxon>
        <taxon>fabids</taxon>
        <taxon>Fabales</taxon>
        <taxon>Quillajaceae</taxon>
        <taxon>Quillaja</taxon>
    </lineage>
</organism>
<reference evidence="2" key="1">
    <citation type="journal article" date="2023" name="Science">
        <title>Elucidation of the pathway for biosynthesis of saponin adjuvants from the soapbark tree.</title>
        <authorList>
            <person name="Reed J."/>
            <person name="Orme A."/>
            <person name="El-Demerdash A."/>
            <person name="Owen C."/>
            <person name="Martin L.B.B."/>
            <person name="Misra R.C."/>
            <person name="Kikuchi S."/>
            <person name="Rejzek M."/>
            <person name="Martin A.C."/>
            <person name="Harkess A."/>
            <person name="Leebens-Mack J."/>
            <person name="Louveau T."/>
            <person name="Stephenson M.J."/>
            <person name="Osbourn A."/>
        </authorList>
    </citation>
    <scope>NUCLEOTIDE SEQUENCE</scope>
    <source>
        <strain evidence="2">S10</strain>
    </source>
</reference>
<keyword evidence="2" id="KW-0418">Kinase</keyword>
<proteinExistence type="predicted"/>
<sequence length="368" mass="40888">MAANLLACDQADDDYIDMEVSSFLYHSVSSPSHPREFEFKMTSTSKQKDDQLTTSPADELFYKGKLLPLHLPPRFEMVEELLHNSNSAYDIRRDNFEEFYSTPLATTTTPTPTSNTPFESCNISPSESCQVSRELHPDEYIFVYSSSEVKKKSWTKKLKQSSIGSKLKASRAYLKSLFNKSAGSDESFVASTKVADESSVLKANGSLNNNMKTAKKNPFGQIQKDKYSSLPSTSVRNFNKEKIITEDTSNRHRRSFSVGIKWNSSNKSSSSSSISLSDLSSSSSSNISCGFQESQFLKRCTSANSETENSIQGAIAHCKQSQSQSLSQQTFPSTTSITTASEVGPFYSLSGSRISVYEDQERPVLWRG</sequence>
<gene>
    <name evidence="2" type="ORF">O6P43_005735</name>
</gene>
<dbReference type="PANTHER" id="PTHR33312">
    <property type="entry name" value="MEMBRANE-ASSOCIATED KINASE REGULATOR 4-RELATED"/>
    <property type="match status" value="1"/>
</dbReference>
<accession>A0AAD7Q6T2</accession>
<dbReference type="AlphaFoldDB" id="A0AAD7Q6T2"/>
<dbReference type="GO" id="GO:0005886">
    <property type="term" value="C:plasma membrane"/>
    <property type="evidence" value="ECO:0007669"/>
    <property type="project" value="InterPro"/>
</dbReference>
<feature type="region of interest" description="Disordered" evidence="1">
    <location>
        <begin position="263"/>
        <end position="283"/>
    </location>
</feature>
<comment type="caution">
    <text evidence="2">The sequence shown here is derived from an EMBL/GenBank/DDBJ whole genome shotgun (WGS) entry which is preliminary data.</text>
</comment>
<keyword evidence="3" id="KW-1185">Reference proteome</keyword>
<feature type="compositionally biased region" description="Low complexity" evidence="1">
    <location>
        <begin position="264"/>
        <end position="283"/>
    </location>
</feature>
<evidence type="ECO:0000313" key="3">
    <source>
        <dbReference type="Proteomes" id="UP001163823"/>
    </source>
</evidence>
<dbReference type="PANTHER" id="PTHR33312:SF5">
    <property type="entry name" value="MEMBRANE-ASSOCIATED KINASE REGULATOR 4-RELATED"/>
    <property type="match status" value="1"/>
</dbReference>
<dbReference type="Proteomes" id="UP001163823">
    <property type="component" value="Chromosome 3"/>
</dbReference>
<dbReference type="InterPro" id="IPR039620">
    <property type="entry name" value="BKI1/MAKR1/3/4"/>
</dbReference>
<dbReference type="GO" id="GO:0016301">
    <property type="term" value="F:kinase activity"/>
    <property type="evidence" value="ECO:0007669"/>
    <property type="project" value="UniProtKB-KW"/>
</dbReference>
<name>A0AAD7Q6T2_QUISA</name>
<dbReference type="EMBL" id="JARAOO010000003">
    <property type="protein sequence ID" value="KAJ7975887.1"/>
    <property type="molecule type" value="Genomic_DNA"/>
</dbReference>
<evidence type="ECO:0000313" key="2">
    <source>
        <dbReference type="EMBL" id="KAJ7975887.1"/>
    </source>
</evidence>
<protein>
    <submittedName>
        <fullName evidence="2">Membrane-associated kinase regulator 4</fullName>
    </submittedName>
</protein>
<keyword evidence="2" id="KW-0808">Transferase</keyword>
<dbReference type="KEGG" id="qsa:O6P43_005735"/>
<evidence type="ECO:0000256" key="1">
    <source>
        <dbReference type="SAM" id="MobiDB-lite"/>
    </source>
</evidence>